<feature type="binding site" description="in other chain" evidence="10">
    <location>
        <position position="107"/>
    </location>
    <ligand>
        <name>Zn(2+)</name>
        <dbReference type="ChEBI" id="CHEBI:29105"/>
        <note>ligand shared between two neighboring subunits</note>
    </ligand>
</feature>
<evidence type="ECO:0000256" key="11">
    <source>
        <dbReference type="PIRSR" id="PIRSR037250-53"/>
    </source>
</evidence>
<dbReference type="GO" id="GO:0015979">
    <property type="term" value="P:photosynthesis"/>
    <property type="evidence" value="ECO:0007669"/>
    <property type="project" value="UniProtKB-KW"/>
</dbReference>
<dbReference type="SMR" id="B0CBT9"/>
<feature type="disulfide bond" evidence="11">
    <location>
        <begin position="264"/>
        <end position="282"/>
    </location>
</feature>
<dbReference type="eggNOG" id="COG4451">
    <property type="taxonomic scope" value="Bacteria"/>
</dbReference>
<gene>
    <name evidence="14" type="primary">ccmM</name>
    <name evidence="14" type="ordered locus">AM1_5383</name>
</gene>
<dbReference type="InterPro" id="IPR001451">
    <property type="entry name" value="Hexapep"/>
</dbReference>
<dbReference type="GO" id="GO:0043886">
    <property type="term" value="F:structural constituent of carboxysome shell"/>
    <property type="evidence" value="ECO:0007669"/>
    <property type="project" value="InterPro"/>
</dbReference>
<evidence type="ECO:0000256" key="2">
    <source>
        <dbReference type="ARBA" id="ARBA00022737"/>
    </source>
</evidence>
<evidence type="ECO:0000256" key="6">
    <source>
        <dbReference type="ARBA" id="ARBA00023636"/>
    </source>
</evidence>
<feature type="compositionally biased region" description="Low complexity" evidence="12">
    <location>
        <begin position="554"/>
        <end position="583"/>
    </location>
</feature>
<dbReference type="KEGG" id="amr:AM1_5383"/>
<feature type="domain" description="Ribulose bisphosphate carboxylase small subunit" evidence="13">
    <location>
        <begin position="334"/>
        <end position="426"/>
    </location>
</feature>
<dbReference type="SUPFAM" id="SSF55239">
    <property type="entry name" value="RuBisCO, small subunit"/>
    <property type="match status" value="5"/>
</dbReference>
<keyword evidence="15" id="KW-1185">Reference proteome</keyword>
<dbReference type="InterPro" id="IPR047223">
    <property type="entry name" value="CA_gamma_LbH"/>
</dbReference>
<evidence type="ECO:0000313" key="14">
    <source>
        <dbReference type="EMBL" id="ABW30339.1"/>
    </source>
</evidence>
<dbReference type="PANTHER" id="PTHR43360:SF1">
    <property type="entry name" value="CARBOXYSOME ASSEMBLY PROTEIN CCMM"/>
    <property type="match status" value="1"/>
</dbReference>
<dbReference type="SUPFAM" id="SSF51161">
    <property type="entry name" value="Trimeric LpxA-like enzymes"/>
    <property type="match status" value="1"/>
</dbReference>
<name>B0CBT9_ACAM1</name>
<feature type="region of interest" description="Disordered" evidence="12">
    <location>
        <begin position="423"/>
        <end position="464"/>
    </location>
</feature>
<accession>B0CBT9</accession>
<dbReference type="GO" id="GO:0031470">
    <property type="term" value="C:carboxysome"/>
    <property type="evidence" value="ECO:0007669"/>
    <property type="project" value="UniProtKB-SubCell"/>
</dbReference>
<dbReference type="Pfam" id="PF00101">
    <property type="entry name" value="RuBisCO_small"/>
    <property type="match status" value="5"/>
</dbReference>
<keyword evidence="1" id="KW-0602">Photosynthesis</keyword>
<dbReference type="CDD" id="cd00710">
    <property type="entry name" value="LbH_gamma_CA"/>
    <property type="match status" value="1"/>
</dbReference>
<dbReference type="InterPro" id="IPR036385">
    <property type="entry name" value="RuBisCO_ssu_sf"/>
</dbReference>
<dbReference type="eggNOG" id="COG0663">
    <property type="taxonomic scope" value="Bacteria"/>
</dbReference>
<dbReference type="Pfam" id="PF14602">
    <property type="entry name" value="Hexapep_2"/>
    <property type="match status" value="1"/>
</dbReference>
<dbReference type="EMBL" id="CP000828">
    <property type="protein sequence ID" value="ABW30339.1"/>
    <property type="molecule type" value="Genomic_DNA"/>
</dbReference>
<evidence type="ECO:0000256" key="9">
    <source>
        <dbReference type="ARBA" id="ARBA00030397"/>
    </source>
</evidence>
<evidence type="ECO:0000256" key="10">
    <source>
        <dbReference type="PIRSR" id="PIRSR037250-51"/>
    </source>
</evidence>
<feature type="binding site" evidence="10">
    <location>
        <position position="102"/>
    </location>
    <ligand>
        <name>Zn(2+)</name>
        <dbReference type="ChEBI" id="CHEBI:29105"/>
        <note>ligand shared between two neighboring subunits</note>
    </ligand>
</feature>
<dbReference type="AlphaFoldDB" id="B0CBT9"/>
<dbReference type="HOGENOM" id="CLU_019008_0_0_3"/>
<dbReference type="SMART" id="SM00961">
    <property type="entry name" value="RuBisCO_small"/>
    <property type="match status" value="5"/>
</dbReference>
<dbReference type="PANTHER" id="PTHR43360">
    <property type="entry name" value="CARBON DIOXIDE CONCENTRATING MECHANISM PROTEIN CCMM"/>
    <property type="match status" value="1"/>
</dbReference>
<keyword evidence="8" id="KW-1283">Bacterial microcompartment</keyword>
<dbReference type="GO" id="GO:0015977">
    <property type="term" value="P:carbon fixation"/>
    <property type="evidence" value="ECO:0007669"/>
    <property type="project" value="UniProtKB-KW"/>
</dbReference>
<dbReference type="InterPro" id="IPR011004">
    <property type="entry name" value="Trimer_LpxA-like_sf"/>
</dbReference>
<feature type="binding site" description="in other chain" evidence="10">
    <location>
        <position position="75"/>
    </location>
    <ligand>
        <name>Zn(2+)</name>
        <dbReference type="ChEBI" id="CHEBI:29105"/>
        <note>ligand shared between two neighboring subunits</note>
    </ligand>
</feature>
<evidence type="ECO:0000259" key="13">
    <source>
        <dbReference type="SMART" id="SM00961"/>
    </source>
</evidence>
<feature type="domain" description="Ribulose bisphosphate carboxylase small subunit" evidence="13">
    <location>
        <begin position="710"/>
        <end position="799"/>
    </location>
</feature>
<sequence>MVIHSPSTSASMQAGNLPDPRVSSSAYVHSFAKVMGDVHVGANALIAPGSTIQADQGLPFHIGDNVNIQDGAVIHAIEPGQVRGKDGQNYAVWIGNNSCVTHMALIHGPAFIGDNCFIGFRSTVFNAKVGDNCVIMMHALIQGVEIPPGKYVPSGAVITKQEQANLLPDVLESDRKFTQQIIHVNEALKSEISGASTKTSIRPARANIGHSQSHRFTTDTKPMNHTTLDAAIVSQVRSLLAQGYRIGSEHADKRRFQTSSWQSCPSITSTNESQVLAGIESCMSEHQGEYVRLIGIDTQARQRVLETIIQRPDGPVKSASISSVTKTIKNYTTSHISSSGNIDAETIAHVRSLLGQGYRIGTEHADARRFQTSSWQSCSPIASQQESQVVAALEACIVEHQGEYVRMLGIDTQAKQRVFEAIIQRPSDKPKAAPKASRPASTSSSSSSYASPSYASSSPNSGTSTGLGADAIAQVRSLLAQGYRVGYEYADKRRFQTSSWQSCTPINSQQESQVIAALESCIAEHPGNYVRLIGIDPKAKRRVLEVIIQRPDSNSKASPSAPKARPASSSSSYSSKVESNSSSYRPAPSAGLDGTVVNQIRSLLAQGYRIGTEYADKRRFQTSSWQSCTPIASQQESQVIAGVEACMAEHPNDYVRLIGIDKRAKRRMSETIIQRPGGSTATSSSVKTSSSRSYQAPAAKSSRGRGFSPRNGGSLDADTVAQVRSLLAQGYRISTEYADKRRFQTSSWQSCPPIKTQQESQVIAALESCMADHQKEYVRLIGIDTNAKRRVLESVIQKPVAAH</sequence>
<dbReference type="InterPro" id="IPR000894">
    <property type="entry name" value="RuBisCO_ssu_dom"/>
</dbReference>
<keyword evidence="10" id="KW-0862">Zinc</keyword>
<keyword evidence="7" id="KW-1282">Carboxysome</keyword>
<feature type="disulfide bond" evidence="11">
    <location>
        <begin position="378"/>
        <end position="396"/>
    </location>
</feature>
<evidence type="ECO:0000256" key="12">
    <source>
        <dbReference type="SAM" id="MobiDB-lite"/>
    </source>
</evidence>
<dbReference type="CDD" id="cd00307">
    <property type="entry name" value="RuBisCO_small_like"/>
    <property type="match status" value="5"/>
</dbReference>
<feature type="compositionally biased region" description="Low complexity" evidence="12">
    <location>
        <begin position="679"/>
        <end position="693"/>
    </location>
</feature>
<dbReference type="STRING" id="329726.AM1_5383"/>
<dbReference type="GO" id="GO:0046872">
    <property type="term" value="F:metal ion binding"/>
    <property type="evidence" value="ECO:0007669"/>
    <property type="project" value="UniProtKB-KW"/>
</dbReference>
<keyword evidence="3" id="KW-0120">Carbon dioxide fixation</keyword>
<dbReference type="Proteomes" id="UP000000268">
    <property type="component" value="Chromosome"/>
</dbReference>
<dbReference type="PIRSF" id="PIRSF037250">
    <property type="entry name" value="CcmM"/>
    <property type="match status" value="1"/>
</dbReference>
<feature type="region of interest" description="Disordered" evidence="12">
    <location>
        <begin position="550"/>
        <end position="591"/>
    </location>
</feature>
<keyword evidence="11" id="KW-1015">Disulfide bond</keyword>
<feature type="domain" description="Ribulose bisphosphate carboxylase small subunit" evidence="13">
    <location>
        <begin position="460"/>
        <end position="551"/>
    </location>
</feature>
<comment type="subcellular location">
    <subcellularLocation>
        <location evidence="4">Carboxysome</location>
    </subcellularLocation>
</comment>
<evidence type="ECO:0000256" key="5">
    <source>
        <dbReference type="ARBA" id="ARBA00023595"/>
    </source>
</evidence>
<evidence type="ECO:0000256" key="7">
    <source>
        <dbReference type="ARBA" id="ARBA00023669"/>
    </source>
</evidence>
<dbReference type="Gene3D" id="3.30.190.10">
    <property type="entry name" value="Ribulose bisphosphate carboxylase, small subunit"/>
    <property type="match status" value="5"/>
</dbReference>
<reference evidence="14 15" key="1">
    <citation type="journal article" date="2008" name="Proc. Natl. Acad. Sci. U.S.A.">
        <title>Niche adaptation and genome expansion in the chlorophyll d-producing cyanobacterium Acaryochloris marina.</title>
        <authorList>
            <person name="Swingley W.D."/>
            <person name="Chen M."/>
            <person name="Cheung P.C."/>
            <person name="Conrad A.L."/>
            <person name="Dejesa L.C."/>
            <person name="Hao J."/>
            <person name="Honchak B.M."/>
            <person name="Karbach L.E."/>
            <person name="Kurdoglu A."/>
            <person name="Lahiri S."/>
            <person name="Mastrian S.D."/>
            <person name="Miyashita H."/>
            <person name="Page L."/>
            <person name="Ramakrishna P."/>
            <person name="Satoh S."/>
            <person name="Sattley W.M."/>
            <person name="Shimada Y."/>
            <person name="Taylor H.L."/>
            <person name="Tomo T."/>
            <person name="Tsuchiya T."/>
            <person name="Wang Z.T."/>
            <person name="Raymond J."/>
            <person name="Mimuro M."/>
            <person name="Blankenship R.E."/>
            <person name="Touchman J.W."/>
        </authorList>
    </citation>
    <scope>NUCLEOTIDE SEQUENCE [LARGE SCALE GENOMIC DNA]</scope>
    <source>
        <strain evidence="15">MBIC 11017</strain>
    </source>
</reference>
<evidence type="ECO:0000256" key="1">
    <source>
        <dbReference type="ARBA" id="ARBA00022531"/>
    </source>
</evidence>
<keyword evidence="10" id="KW-0479">Metal-binding</keyword>
<protein>
    <recommendedName>
        <fullName evidence="6">Carboxysome assembly protein CcmM</fullName>
    </recommendedName>
    <alternativeName>
        <fullName evidence="9">Carbon dioxide concentrating mechanism protein CcmM</fullName>
    </alternativeName>
</protein>
<organism evidence="14 15">
    <name type="scientific">Acaryochloris marina (strain MBIC 11017)</name>
    <dbReference type="NCBI Taxonomy" id="329726"/>
    <lineage>
        <taxon>Bacteria</taxon>
        <taxon>Bacillati</taxon>
        <taxon>Cyanobacteriota</taxon>
        <taxon>Cyanophyceae</taxon>
        <taxon>Acaryochloridales</taxon>
        <taxon>Acaryochloridaceae</taxon>
        <taxon>Acaryochloris</taxon>
    </lineage>
</organism>
<keyword evidence="2" id="KW-0677">Repeat</keyword>
<evidence type="ECO:0000256" key="4">
    <source>
        <dbReference type="ARBA" id="ARBA00023587"/>
    </source>
</evidence>
<comment type="similarity">
    <text evidence="5">Belongs to the gamma-class carbonic anhydrase family.</text>
</comment>
<evidence type="ECO:0000256" key="8">
    <source>
        <dbReference type="ARBA" id="ARBA00024446"/>
    </source>
</evidence>
<dbReference type="InterPro" id="IPR052265">
    <property type="entry name" value="Gamma-CA"/>
</dbReference>
<dbReference type="Gene3D" id="2.160.10.10">
    <property type="entry name" value="Hexapeptide repeat proteins"/>
    <property type="match status" value="1"/>
</dbReference>
<feature type="domain" description="Ribulose bisphosphate carboxylase small subunit" evidence="13">
    <location>
        <begin position="224"/>
        <end position="312"/>
    </location>
</feature>
<dbReference type="InterPro" id="IPR017156">
    <property type="entry name" value="CcmM"/>
</dbReference>
<feature type="region of interest" description="Disordered" evidence="12">
    <location>
        <begin position="670"/>
        <end position="715"/>
    </location>
</feature>
<evidence type="ECO:0000256" key="3">
    <source>
        <dbReference type="ARBA" id="ARBA00023300"/>
    </source>
</evidence>
<evidence type="ECO:0000313" key="15">
    <source>
        <dbReference type="Proteomes" id="UP000000268"/>
    </source>
</evidence>
<proteinExistence type="inferred from homology"/>
<feature type="domain" description="Ribulose bisphosphate carboxylase small subunit" evidence="13">
    <location>
        <begin position="583"/>
        <end position="676"/>
    </location>
</feature>
<dbReference type="RefSeq" id="WP_012165581.1">
    <property type="nucleotide sequence ID" value="NC_009925.1"/>
</dbReference>
<feature type="compositionally biased region" description="Low complexity" evidence="12">
    <location>
        <begin position="433"/>
        <end position="464"/>
    </location>
</feature>